<keyword evidence="2" id="KW-0472">Membrane</keyword>
<protein>
    <submittedName>
        <fullName evidence="3">Uncharacterized protein</fullName>
    </submittedName>
</protein>
<evidence type="ECO:0000256" key="2">
    <source>
        <dbReference type="SAM" id="Phobius"/>
    </source>
</evidence>
<evidence type="ECO:0000256" key="1">
    <source>
        <dbReference type="SAM" id="MobiDB-lite"/>
    </source>
</evidence>
<accession>A0A4Y2X4W6</accession>
<feature type="region of interest" description="Disordered" evidence="1">
    <location>
        <begin position="81"/>
        <end position="100"/>
    </location>
</feature>
<comment type="caution">
    <text evidence="3">The sequence shown here is derived from an EMBL/GenBank/DDBJ whole genome shotgun (WGS) entry which is preliminary data.</text>
</comment>
<name>A0A4Y2X4W6_ARAVE</name>
<keyword evidence="2" id="KW-1133">Transmembrane helix</keyword>
<feature type="transmembrane region" description="Helical" evidence="2">
    <location>
        <begin position="12"/>
        <end position="29"/>
    </location>
</feature>
<dbReference type="Proteomes" id="UP000499080">
    <property type="component" value="Unassembled WGS sequence"/>
</dbReference>
<proteinExistence type="predicted"/>
<dbReference type="AlphaFoldDB" id="A0A4Y2X4W6"/>
<evidence type="ECO:0000313" key="3">
    <source>
        <dbReference type="EMBL" id="GBO43042.1"/>
    </source>
</evidence>
<organism evidence="3 4">
    <name type="scientific">Araneus ventricosus</name>
    <name type="common">Orbweaver spider</name>
    <name type="synonym">Epeira ventricosa</name>
    <dbReference type="NCBI Taxonomy" id="182803"/>
    <lineage>
        <taxon>Eukaryota</taxon>
        <taxon>Metazoa</taxon>
        <taxon>Ecdysozoa</taxon>
        <taxon>Arthropoda</taxon>
        <taxon>Chelicerata</taxon>
        <taxon>Arachnida</taxon>
        <taxon>Araneae</taxon>
        <taxon>Araneomorphae</taxon>
        <taxon>Entelegynae</taxon>
        <taxon>Araneoidea</taxon>
        <taxon>Araneidae</taxon>
        <taxon>Araneus</taxon>
    </lineage>
</organism>
<gene>
    <name evidence="3" type="ORF">AVEN_273573_1</name>
</gene>
<keyword evidence="2" id="KW-0812">Transmembrane</keyword>
<keyword evidence="4" id="KW-1185">Reference proteome</keyword>
<dbReference type="EMBL" id="BGPR01069391">
    <property type="protein sequence ID" value="GBO43042.1"/>
    <property type="molecule type" value="Genomic_DNA"/>
</dbReference>
<sequence>MRSRQIGKRGFASLMGIIMIGACHLLVIARTSFGRGWAVAGDGHYDSGLALDTGRLRLGRSVFDMKTNCGSCEKMFRSFSKNVPDSQRTSSSPMPQKSIS</sequence>
<reference evidence="3 4" key="1">
    <citation type="journal article" date="2019" name="Sci. Rep.">
        <title>Orb-weaving spider Araneus ventricosus genome elucidates the spidroin gene catalogue.</title>
        <authorList>
            <person name="Kono N."/>
            <person name="Nakamura H."/>
            <person name="Ohtoshi R."/>
            <person name="Moran D.A.P."/>
            <person name="Shinohara A."/>
            <person name="Yoshida Y."/>
            <person name="Fujiwara M."/>
            <person name="Mori M."/>
            <person name="Tomita M."/>
            <person name="Arakawa K."/>
        </authorList>
    </citation>
    <scope>NUCLEOTIDE SEQUENCE [LARGE SCALE GENOMIC DNA]</scope>
</reference>
<dbReference type="PROSITE" id="PS51257">
    <property type="entry name" value="PROKAR_LIPOPROTEIN"/>
    <property type="match status" value="1"/>
</dbReference>
<evidence type="ECO:0000313" key="4">
    <source>
        <dbReference type="Proteomes" id="UP000499080"/>
    </source>
</evidence>